<protein>
    <recommendedName>
        <fullName evidence="6">EB1 C-terminal domain-containing protein</fullName>
    </recommendedName>
</protein>
<reference evidence="7" key="1">
    <citation type="submission" date="2020-05" db="UniProtKB">
        <authorList>
            <consortium name="EnsemblMetazoa"/>
        </authorList>
    </citation>
    <scope>IDENTIFICATION</scope>
    <source>
        <strain evidence="7">Yale</strain>
    </source>
</reference>
<dbReference type="SUPFAM" id="SSF47576">
    <property type="entry name" value="Calponin-homology domain, CH-domain"/>
    <property type="match status" value="1"/>
</dbReference>
<comment type="subcellular location">
    <subcellularLocation>
        <location evidence="1">Cytoplasm</location>
        <location evidence="1">Cytoskeleton</location>
    </subcellularLocation>
</comment>
<evidence type="ECO:0000256" key="1">
    <source>
        <dbReference type="ARBA" id="ARBA00004245"/>
    </source>
</evidence>
<evidence type="ECO:0000256" key="5">
    <source>
        <dbReference type="PROSITE-ProRule" id="PRU00576"/>
    </source>
</evidence>
<dbReference type="PROSITE" id="PS51230">
    <property type="entry name" value="EB1_C"/>
    <property type="match status" value="1"/>
</dbReference>
<dbReference type="STRING" id="37546.A0A1B0FHA6"/>
<dbReference type="GO" id="GO:0008017">
    <property type="term" value="F:microtubule binding"/>
    <property type="evidence" value="ECO:0007669"/>
    <property type="project" value="InterPro"/>
</dbReference>
<dbReference type="InterPro" id="IPR036872">
    <property type="entry name" value="CH_dom_sf"/>
</dbReference>
<dbReference type="EMBL" id="CCAG010002037">
    <property type="status" value="NOT_ANNOTATED_CDS"/>
    <property type="molecule type" value="Genomic_DNA"/>
</dbReference>
<dbReference type="EnsemblMetazoa" id="GMOY003118-RA">
    <property type="protein sequence ID" value="GMOY003118-PA"/>
    <property type="gene ID" value="GMOY003118"/>
</dbReference>
<evidence type="ECO:0000256" key="3">
    <source>
        <dbReference type="ARBA" id="ARBA00022701"/>
    </source>
</evidence>
<dbReference type="Gene3D" id="1.10.418.10">
    <property type="entry name" value="Calponin-like domain"/>
    <property type="match status" value="1"/>
</dbReference>
<dbReference type="SUPFAM" id="SSF140612">
    <property type="entry name" value="EB1 dimerisation domain-like"/>
    <property type="match status" value="1"/>
</dbReference>
<dbReference type="PhylomeDB" id="A0A1B0FHA6"/>
<proteinExistence type="predicted"/>
<dbReference type="GO" id="GO:0005874">
    <property type="term" value="C:microtubule"/>
    <property type="evidence" value="ECO:0007669"/>
    <property type="project" value="UniProtKB-KW"/>
</dbReference>
<keyword evidence="4" id="KW-0206">Cytoskeleton</keyword>
<sequence>MSNQQLTASTKIIPNYKLVTGDFQDNFEFLQWFKKFFDANYDGKDYDASAVREGAQIGYGTGHAKASPSADAAAIAIQQKFPSITTALTAHSTVSSSVALGSITKEPQTAIGTVKKSNVNSTTATNQRINELSIQIMCMRPNLQGLEKERDLYFSRLLDIEIFCEELDGGESHSLVQKICEILHAPPDKISPENEKY</sequence>
<keyword evidence="2" id="KW-0963">Cytoplasm</keyword>
<dbReference type="Pfam" id="PF03271">
    <property type="entry name" value="EB1"/>
    <property type="match status" value="1"/>
</dbReference>
<dbReference type="Proteomes" id="UP000092444">
    <property type="component" value="Unassembled WGS sequence"/>
</dbReference>
<dbReference type="InterPro" id="IPR004953">
    <property type="entry name" value="EB1_C"/>
</dbReference>
<dbReference type="VEuPathDB" id="VectorBase:GMOY003118"/>
<evidence type="ECO:0000313" key="7">
    <source>
        <dbReference type="EnsemblMetazoa" id="GMOY003118-PA"/>
    </source>
</evidence>
<evidence type="ECO:0000313" key="8">
    <source>
        <dbReference type="Proteomes" id="UP000092444"/>
    </source>
</evidence>
<organism evidence="7 8">
    <name type="scientific">Glossina morsitans morsitans</name>
    <name type="common">Savannah tsetse fly</name>
    <dbReference type="NCBI Taxonomy" id="37546"/>
    <lineage>
        <taxon>Eukaryota</taxon>
        <taxon>Metazoa</taxon>
        <taxon>Ecdysozoa</taxon>
        <taxon>Arthropoda</taxon>
        <taxon>Hexapoda</taxon>
        <taxon>Insecta</taxon>
        <taxon>Pterygota</taxon>
        <taxon>Neoptera</taxon>
        <taxon>Endopterygota</taxon>
        <taxon>Diptera</taxon>
        <taxon>Brachycera</taxon>
        <taxon>Muscomorpha</taxon>
        <taxon>Hippoboscoidea</taxon>
        <taxon>Glossinidae</taxon>
        <taxon>Glossina</taxon>
    </lineage>
</organism>
<keyword evidence="8" id="KW-1185">Reference proteome</keyword>
<dbReference type="AlphaFoldDB" id="A0A1B0FHA6"/>
<dbReference type="Gene3D" id="1.20.5.1430">
    <property type="match status" value="1"/>
</dbReference>
<keyword evidence="3 5" id="KW-0493">Microtubule</keyword>
<evidence type="ECO:0000256" key="2">
    <source>
        <dbReference type="ARBA" id="ARBA00022490"/>
    </source>
</evidence>
<accession>A0A1B0FHA6</accession>
<dbReference type="InterPro" id="IPR027328">
    <property type="entry name" value="MAPRE"/>
</dbReference>
<dbReference type="PANTHER" id="PTHR10623">
    <property type="entry name" value="MICROTUBULE-ASSOCIATED PROTEIN RP/EB FAMILY MEMBER"/>
    <property type="match status" value="1"/>
</dbReference>
<dbReference type="InterPro" id="IPR036133">
    <property type="entry name" value="EB1_C_sf"/>
</dbReference>
<evidence type="ECO:0000259" key="6">
    <source>
        <dbReference type="PROSITE" id="PS51230"/>
    </source>
</evidence>
<feature type="domain" description="EB1 C-terminal" evidence="6">
    <location>
        <begin position="121"/>
        <end position="192"/>
    </location>
</feature>
<evidence type="ECO:0000256" key="4">
    <source>
        <dbReference type="ARBA" id="ARBA00023212"/>
    </source>
</evidence>
<name>A0A1B0FHA6_GLOMM</name>